<keyword evidence="3 10" id="KW-1134">Transmembrane beta strand</keyword>
<dbReference type="InterPro" id="IPR012910">
    <property type="entry name" value="Plug_dom"/>
</dbReference>
<keyword evidence="4 10" id="KW-0812">Transmembrane</keyword>
<dbReference type="Gene3D" id="2.40.170.20">
    <property type="entry name" value="TonB-dependent receptor, beta-barrel domain"/>
    <property type="match status" value="1"/>
</dbReference>
<evidence type="ECO:0000256" key="5">
    <source>
        <dbReference type="ARBA" id="ARBA00022729"/>
    </source>
</evidence>
<accession>A0ABU3E1H3</accession>
<keyword evidence="16" id="KW-1185">Reference proteome</keyword>
<organism evidence="15 16">
    <name type="scientific">Autumnicola patrickiae</name>
    <dbReference type="NCBI Taxonomy" id="3075591"/>
    <lineage>
        <taxon>Bacteria</taxon>
        <taxon>Pseudomonadati</taxon>
        <taxon>Bacteroidota</taxon>
        <taxon>Flavobacteriia</taxon>
        <taxon>Flavobacteriales</taxon>
        <taxon>Flavobacteriaceae</taxon>
        <taxon>Autumnicola</taxon>
    </lineage>
</organism>
<name>A0ABU3E1H3_9FLAO</name>
<feature type="signal peptide" evidence="12">
    <location>
        <begin position="1"/>
        <end position="18"/>
    </location>
</feature>
<evidence type="ECO:0000256" key="6">
    <source>
        <dbReference type="ARBA" id="ARBA00023077"/>
    </source>
</evidence>
<dbReference type="Proteomes" id="UP001261624">
    <property type="component" value="Unassembled WGS sequence"/>
</dbReference>
<dbReference type="RefSeq" id="WP_311683571.1">
    <property type="nucleotide sequence ID" value="NZ_JAVRHM010000007.1"/>
</dbReference>
<keyword evidence="7 10" id="KW-0472">Membrane</keyword>
<keyword evidence="5 12" id="KW-0732">Signal</keyword>
<evidence type="ECO:0000256" key="1">
    <source>
        <dbReference type="ARBA" id="ARBA00004571"/>
    </source>
</evidence>
<keyword evidence="9 10" id="KW-0998">Cell outer membrane</keyword>
<evidence type="ECO:0000256" key="8">
    <source>
        <dbReference type="ARBA" id="ARBA00023170"/>
    </source>
</evidence>
<dbReference type="PANTHER" id="PTHR30069:SF29">
    <property type="entry name" value="HEMOGLOBIN AND HEMOGLOBIN-HAPTOGLOBIN-BINDING PROTEIN 1-RELATED"/>
    <property type="match status" value="1"/>
</dbReference>
<feature type="chain" id="PRO_5046274728" evidence="12">
    <location>
        <begin position="19"/>
        <end position="799"/>
    </location>
</feature>
<dbReference type="InterPro" id="IPR010917">
    <property type="entry name" value="TonB_rcpt_CS"/>
</dbReference>
<dbReference type="InterPro" id="IPR037066">
    <property type="entry name" value="Plug_dom_sf"/>
</dbReference>
<dbReference type="InterPro" id="IPR039426">
    <property type="entry name" value="TonB-dep_rcpt-like"/>
</dbReference>
<keyword evidence="8 15" id="KW-0675">Receptor</keyword>
<dbReference type="PANTHER" id="PTHR30069">
    <property type="entry name" value="TONB-DEPENDENT OUTER MEMBRANE RECEPTOR"/>
    <property type="match status" value="1"/>
</dbReference>
<dbReference type="PROSITE" id="PS52016">
    <property type="entry name" value="TONB_DEPENDENT_REC_3"/>
    <property type="match status" value="1"/>
</dbReference>
<evidence type="ECO:0000256" key="7">
    <source>
        <dbReference type="ARBA" id="ARBA00023136"/>
    </source>
</evidence>
<evidence type="ECO:0000313" key="16">
    <source>
        <dbReference type="Proteomes" id="UP001261624"/>
    </source>
</evidence>
<gene>
    <name evidence="15" type="ORF">RM549_08105</name>
</gene>
<protein>
    <submittedName>
        <fullName evidence="15">TonB-dependent receptor</fullName>
    </submittedName>
</protein>
<evidence type="ECO:0000313" key="15">
    <source>
        <dbReference type="EMBL" id="MDT0689743.1"/>
    </source>
</evidence>
<comment type="caution">
    <text evidence="15">The sequence shown here is derived from an EMBL/GenBank/DDBJ whole genome shotgun (WGS) entry which is preliminary data.</text>
</comment>
<keyword evidence="6 11" id="KW-0798">TonB box</keyword>
<evidence type="ECO:0000256" key="3">
    <source>
        <dbReference type="ARBA" id="ARBA00022452"/>
    </source>
</evidence>
<evidence type="ECO:0000256" key="11">
    <source>
        <dbReference type="RuleBase" id="RU003357"/>
    </source>
</evidence>
<feature type="domain" description="TonB-dependent receptor-like beta-barrel" evidence="13">
    <location>
        <begin position="332"/>
        <end position="772"/>
    </location>
</feature>
<evidence type="ECO:0000259" key="14">
    <source>
        <dbReference type="Pfam" id="PF07715"/>
    </source>
</evidence>
<evidence type="ECO:0000259" key="13">
    <source>
        <dbReference type="Pfam" id="PF00593"/>
    </source>
</evidence>
<dbReference type="PROSITE" id="PS01156">
    <property type="entry name" value="TONB_DEPENDENT_REC_2"/>
    <property type="match status" value="1"/>
</dbReference>
<dbReference type="CDD" id="cd01347">
    <property type="entry name" value="ligand_gated_channel"/>
    <property type="match status" value="1"/>
</dbReference>
<evidence type="ECO:0000256" key="12">
    <source>
        <dbReference type="SAM" id="SignalP"/>
    </source>
</evidence>
<proteinExistence type="inferred from homology"/>
<dbReference type="Pfam" id="PF07715">
    <property type="entry name" value="Plug"/>
    <property type="match status" value="1"/>
</dbReference>
<dbReference type="SUPFAM" id="SSF56935">
    <property type="entry name" value="Porins"/>
    <property type="match status" value="1"/>
</dbReference>
<evidence type="ECO:0000256" key="9">
    <source>
        <dbReference type="ARBA" id="ARBA00023237"/>
    </source>
</evidence>
<sequence>MRLFSGIIACFLCFSIYAQEIQVFDKETNEPLPNVAIYNPEKTKSALTNFDGFADITKFSTNEILIFKHISHDEVRKRKFDIIRENHSVYLTGNENELEQVILSISKFEMSKEDIPQKIISITSEDIKLYTPQTSADLLENTGQVYVQKSQLGGGSPMIRGFATNRLLITVDGVRMNNAIFRSGNLQNIISIDPLAVESSEVIIGPGSVVYGSDAIGGVMNFYTLRPDFSFTGKTAVSGNAYSRYASANTEKTVHADVNIGRPKWASQTSITYSDFGDLKMGKYGPEEYLRKEYVVRRNGGDIQVENPDPRVQKPTGYSQINLLEKIRFMPDGNWDFNLGLIYSTTSDYPRYDRLYRKREGNLRSAEWYYGPQTWFMGNFKVNKRGDGTAYDKAQFTAAYQYFAESRNDRNFGEEVLFNSEENVGAYSFNLDFEKGFQESKFFYGIEYVLNNVNSEGGSKNIISGEVNPTASRYPDNSSWQSLAAYGSYQWKIQESLAFQSGVRYNRVILNADFNSGFYDFPFEEANINTGALTGSAGINWQQNSSLGWRLNFSTAFRAPNIDDIGKIFDSEPGAVVVPNPDLEPEYAYNGELGLDWTPGENIRFEIAGFYTYLDNAMVRRDFSLEGETIIDYQGEPSRVQAIQNSASAYVYGFEGGMKIDFSVAFRLTSQLTITEGKEKEGNNYVPLRHAAPVFGNTHLLWHKKRLKFDLYGEYNGEFEFEELAPSEQSKEYLYAIDENGNPYSPAWYTINLAAQYTLSEHWKATASLENIMNQLYRTYSSGISAAGRNFILALNYLF</sequence>
<dbReference type="Gene3D" id="2.170.130.10">
    <property type="entry name" value="TonB-dependent receptor, plug domain"/>
    <property type="match status" value="1"/>
</dbReference>
<comment type="subcellular location">
    <subcellularLocation>
        <location evidence="1 10">Cell outer membrane</location>
        <topology evidence="1 10">Multi-pass membrane protein</topology>
    </subcellularLocation>
</comment>
<dbReference type="Pfam" id="PF00593">
    <property type="entry name" value="TonB_dep_Rec_b-barrel"/>
    <property type="match status" value="1"/>
</dbReference>
<evidence type="ECO:0000256" key="10">
    <source>
        <dbReference type="PROSITE-ProRule" id="PRU01360"/>
    </source>
</evidence>
<dbReference type="EMBL" id="JAVRHM010000007">
    <property type="protein sequence ID" value="MDT0689743.1"/>
    <property type="molecule type" value="Genomic_DNA"/>
</dbReference>
<evidence type="ECO:0000256" key="2">
    <source>
        <dbReference type="ARBA" id="ARBA00022448"/>
    </source>
</evidence>
<dbReference type="InterPro" id="IPR000531">
    <property type="entry name" value="Beta-barrel_TonB"/>
</dbReference>
<reference evidence="15 16" key="1">
    <citation type="submission" date="2023-09" db="EMBL/GenBank/DDBJ databases">
        <authorList>
            <person name="Rey-Velasco X."/>
        </authorList>
    </citation>
    <scope>NUCLEOTIDE SEQUENCE [LARGE SCALE GENOMIC DNA]</scope>
    <source>
        <strain evidence="15 16">F188</strain>
    </source>
</reference>
<dbReference type="InterPro" id="IPR036942">
    <property type="entry name" value="Beta-barrel_TonB_sf"/>
</dbReference>
<comment type="similarity">
    <text evidence="10 11">Belongs to the TonB-dependent receptor family.</text>
</comment>
<feature type="domain" description="TonB-dependent receptor plug" evidence="14">
    <location>
        <begin position="112"/>
        <end position="219"/>
    </location>
</feature>
<keyword evidence="2 10" id="KW-0813">Transport</keyword>
<evidence type="ECO:0000256" key="4">
    <source>
        <dbReference type="ARBA" id="ARBA00022692"/>
    </source>
</evidence>